<accession>A0A5N7BSB8</accession>
<dbReference type="PANTHER" id="PTHR13774:SF32">
    <property type="entry name" value="ANTISENSE-ENHANCING SEQUENCE 1"/>
    <property type="match status" value="1"/>
</dbReference>
<dbReference type="PIRSF" id="PIRSF016184">
    <property type="entry name" value="PhzC_PhzF"/>
    <property type="match status" value="1"/>
</dbReference>
<dbReference type="EMBL" id="ML735358">
    <property type="protein sequence ID" value="KAE8384722.1"/>
    <property type="molecule type" value="Genomic_DNA"/>
</dbReference>
<evidence type="ECO:0000313" key="2">
    <source>
        <dbReference type="EMBL" id="KAE8384722.1"/>
    </source>
</evidence>
<protein>
    <recommendedName>
        <fullName evidence="3">Phenazine biosynthesis-like protein</fullName>
    </recommendedName>
</protein>
<dbReference type="GO" id="GO:0005737">
    <property type="term" value="C:cytoplasm"/>
    <property type="evidence" value="ECO:0007669"/>
    <property type="project" value="TreeGrafter"/>
</dbReference>
<dbReference type="PANTHER" id="PTHR13774">
    <property type="entry name" value="PHENAZINE BIOSYNTHESIS PROTEIN"/>
    <property type="match status" value="1"/>
</dbReference>
<dbReference type="Pfam" id="PF02567">
    <property type="entry name" value="PhzC-PhzF"/>
    <property type="match status" value="2"/>
</dbReference>
<proteinExistence type="predicted"/>
<evidence type="ECO:0008006" key="3">
    <source>
        <dbReference type="Google" id="ProtNLM"/>
    </source>
</evidence>
<dbReference type="Gene3D" id="3.10.310.10">
    <property type="entry name" value="Diaminopimelate Epimerase, Chain A, domain 1"/>
    <property type="match status" value="2"/>
</dbReference>
<gene>
    <name evidence="2" type="ORF">BDV23DRAFT_176829</name>
</gene>
<sequence length="301" mass="32888">MSEEQASYVTLDVFSSEILKGNPLAIVKTGDCKLSQKQKQQIAKAFNFSETVFLHRADQNGYPRADIFTPVNEMEFAGHPIIGTGHFLFRQLSANNPGGSSNLTSMTKAGLVAVSYGPARQVVFAERRHSAGFSRSRPLASDVRGVRDTSPVVTMVKGVTYALVDLTERVDLFADLVPGASPELELDEGWAPSFTGIMYYRTLGSRPEGEITMWELHVRMIAVNLEDPACGSGSCLLGAYVALSSSQKGRKHRLYINQGSEMDRRSHIIVDVILNEEMDQVSSIRLAGEAAFVPDGKISVN</sequence>
<dbReference type="GO" id="GO:0016853">
    <property type="term" value="F:isomerase activity"/>
    <property type="evidence" value="ECO:0007669"/>
    <property type="project" value="TreeGrafter"/>
</dbReference>
<reference evidence="2" key="1">
    <citation type="submission" date="2019-04" db="EMBL/GenBank/DDBJ databases">
        <title>Friends and foes A comparative genomics studyof 23 Aspergillus species from section Flavi.</title>
        <authorList>
            <consortium name="DOE Joint Genome Institute"/>
            <person name="Kjaerbolling I."/>
            <person name="Vesth T."/>
            <person name="Frisvad J.C."/>
            <person name="Nybo J.L."/>
            <person name="Theobald S."/>
            <person name="Kildgaard S."/>
            <person name="Isbrandt T."/>
            <person name="Kuo A."/>
            <person name="Sato A."/>
            <person name="Lyhne E.K."/>
            <person name="Kogle M.E."/>
            <person name="Wiebenga A."/>
            <person name="Kun R.S."/>
            <person name="Lubbers R.J."/>
            <person name="Makela M.R."/>
            <person name="Barry K."/>
            <person name="Chovatia M."/>
            <person name="Clum A."/>
            <person name="Daum C."/>
            <person name="Haridas S."/>
            <person name="He G."/>
            <person name="LaButti K."/>
            <person name="Lipzen A."/>
            <person name="Mondo S."/>
            <person name="Riley R."/>
            <person name="Salamov A."/>
            <person name="Simmons B.A."/>
            <person name="Magnuson J.K."/>
            <person name="Henrissat B."/>
            <person name="Mortensen U.H."/>
            <person name="Larsen T.O."/>
            <person name="Devries R.P."/>
            <person name="Grigoriev I.V."/>
            <person name="Machida M."/>
            <person name="Baker S.E."/>
            <person name="Andersen M.R."/>
        </authorList>
    </citation>
    <scope>NUCLEOTIDE SEQUENCE [LARGE SCALE GENOMIC DNA]</scope>
    <source>
        <strain evidence="2">IBT 14317</strain>
    </source>
</reference>
<organism evidence="2">
    <name type="scientific">Petromyces alliaceus</name>
    <name type="common">Aspergillus alliaceus</name>
    <dbReference type="NCBI Taxonomy" id="209559"/>
    <lineage>
        <taxon>Eukaryota</taxon>
        <taxon>Fungi</taxon>
        <taxon>Dikarya</taxon>
        <taxon>Ascomycota</taxon>
        <taxon>Pezizomycotina</taxon>
        <taxon>Eurotiomycetes</taxon>
        <taxon>Eurotiomycetidae</taxon>
        <taxon>Eurotiales</taxon>
        <taxon>Aspergillaceae</taxon>
        <taxon>Aspergillus</taxon>
        <taxon>Aspergillus subgen. Circumdati</taxon>
    </lineage>
</organism>
<dbReference type="SUPFAM" id="SSF54506">
    <property type="entry name" value="Diaminopimelate epimerase-like"/>
    <property type="match status" value="1"/>
</dbReference>
<name>A0A5N7BSB8_PETAA</name>
<dbReference type="OrthoDB" id="75169at2759"/>
<dbReference type="AlphaFoldDB" id="A0A5N7BSB8"/>
<dbReference type="InterPro" id="IPR003719">
    <property type="entry name" value="Phenazine_PhzF-like"/>
</dbReference>
<evidence type="ECO:0000256" key="1">
    <source>
        <dbReference type="PIRSR" id="PIRSR016184-1"/>
    </source>
</evidence>
<dbReference type="NCBIfam" id="TIGR00654">
    <property type="entry name" value="PhzF_family"/>
    <property type="match status" value="1"/>
</dbReference>
<feature type="active site" evidence="1">
    <location>
        <position position="50"/>
    </location>
</feature>
<dbReference type="Proteomes" id="UP000326877">
    <property type="component" value="Unassembled WGS sequence"/>
</dbReference>